<dbReference type="Proteomes" id="UP000686327">
    <property type="component" value="Unassembled WGS sequence"/>
</dbReference>
<evidence type="ECO:0000313" key="2">
    <source>
        <dbReference type="Proteomes" id="UP000686327"/>
    </source>
</evidence>
<evidence type="ECO:0000313" key="1">
    <source>
        <dbReference type="EMBL" id="MBU4684511.1"/>
    </source>
</evidence>
<gene>
    <name evidence="1" type="ORF">KC222_21175</name>
</gene>
<name>A0ABS6DNV6_9ENTR</name>
<proteinExistence type="predicted"/>
<keyword evidence="2" id="KW-1185">Reference proteome</keyword>
<comment type="caution">
    <text evidence="1">The sequence shown here is derived from an EMBL/GenBank/DDBJ whole genome shotgun (WGS) entry which is preliminary data.</text>
</comment>
<organism evidence="1 2">
    <name type="scientific">Cedecea davisae</name>
    <dbReference type="NCBI Taxonomy" id="158484"/>
    <lineage>
        <taxon>Bacteria</taxon>
        <taxon>Pseudomonadati</taxon>
        <taxon>Pseudomonadota</taxon>
        <taxon>Gammaproteobacteria</taxon>
        <taxon>Enterobacterales</taxon>
        <taxon>Enterobacteriaceae</taxon>
        <taxon>Cedecea</taxon>
    </lineage>
</organism>
<sequence length="121" mass="13987">MNESNSLTYYLEKCKQAMEEMDFVELVAIYVSLKLVTPKFEQSFKMRFPTIVLQVYLKKDLKHCPDIDAIIEEWKTVIPSWSDKLAKALDTGKLKSAADFLKASLENHASKFQQVNHPDMN</sequence>
<reference evidence="2" key="2">
    <citation type="submission" date="2023-07" db="EMBL/GenBank/DDBJ databases">
        <title>Cedecea davisae an AmpC producer and its therapeutic implications.</title>
        <authorList>
            <person name="Notter J."/>
        </authorList>
    </citation>
    <scope>NUCLEOTIDE SEQUENCE [LARGE SCALE GENOMIC DNA]</scope>
    <source>
        <strain evidence="2">1</strain>
    </source>
</reference>
<dbReference type="RefSeq" id="WP_216377212.1">
    <property type="nucleotide sequence ID" value="NZ_JAGRYT010000038.1"/>
</dbReference>
<protein>
    <submittedName>
        <fullName evidence="1">Uncharacterized protein</fullName>
    </submittedName>
</protein>
<accession>A0ABS6DNV6</accession>
<dbReference type="EMBL" id="JAGRYU010000035">
    <property type="protein sequence ID" value="MBU4684511.1"/>
    <property type="molecule type" value="Genomic_DNA"/>
</dbReference>
<reference evidence="1 2" key="1">
    <citation type="submission" date="2021-04" db="EMBL/GenBank/DDBJ databases">
        <authorList>
            <person name="Seiffert S.N."/>
        </authorList>
    </citation>
    <scope>NUCLEOTIDE SEQUENCE [LARGE SCALE GENOMIC DNA]</scope>
    <source>
        <strain evidence="1 2">1</strain>
    </source>
</reference>